<dbReference type="RefSeq" id="WP_420039346.1">
    <property type="nucleotide sequence ID" value="NZ_CP128986.1"/>
</dbReference>
<dbReference type="Pfam" id="PF02645">
    <property type="entry name" value="DegV"/>
    <property type="match status" value="1"/>
</dbReference>
<dbReference type="NCBIfam" id="TIGR00762">
    <property type="entry name" value="DegV"/>
    <property type="match status" value="1"/>
</dbReference>
<gene>
    <name evidence="2" type="ORF">MP11Mi_26350</name>
</gene>
<evidence type="ECO:0000256" key="1">
    <source>
        <dbReference type="ARBA" id="ARBA00023121"/>
    </source>
</evidence>
<accession>A0AA97CX57</accession>
<dbReference type="PANTHER" id="PTHR33434">
    <property type="entry name" value="DEGV DOMAIN-CONTAINING PROTEIN DR_1986-RELATED"/>
    <property type="match status" value="1"/>
</dbReference>
<proteinExistence type="predicted"/>
<dbReference type="AlphaFoldDB" id="A0AA97CX57"/>
<organism evidence="2">
    <name type="scientific">Gordonia sp. MP11Mi</name>
    <dbReference type="NCBI Taxonomy" id="3022769"/>
    <lineage>
        <taxon>Bacteria</taxon>
        <taxon>Bacillati</taxon>
        <taxon>Actinomycetota</taxon>
        <taxon>Actinomycetes</taxon>
        <taxon>Mycobacteriales</taxon>
        <taxon>Gordoniaceae</taxon>
        <taxon>Gordonia</taxon>
    </lineage>
</organism>
<keyword evidence="1" id="KW-0446">Lipid-binding</keyword>
<dbReference type="Gene3D" id="3.30.1180.10">
    <property type="match status" value="1"/>
</dbReference>
<dbReference type="Gene3D" id="3.40.50.10170">
    <property type="match status" value="1"/>
</dbReference>
<dbReference type="EMBL" id="CP128986">
    <property type="protein sequence ID" value="WOC13532.1"/>
    <property type="molecule type" value="Genomic_DNA"/>
</dbReference>
<dbReference type="PROSITE" id="PS51482">
    <property type="entry name" value="DEGV"/>
    <property type="match status" value="1"/>
</dbReference>
<dbReference type="GO" id="GO:0008289">
    <property type="term" value="F:lipid binding"/>
    <property type="evidence" value="ECO:0007669"/>
    <property type="project" value="UniProtKB-KW"/>
</dbReference>
<reference evidence="2" key="1">
    <citation type="submission" date="2023-06" db="EMBL/GenBank/DDBJ databases">
        <title>Gordonia sp. nov. and Pseudochrobactrum sp. nov., two species isolated from the burying beetle Nicrophorus vespilloides.</title>
        <authorList>
            <person name="Poehlein A."/>
            <person name="Guzman J."/>
            <person name="Daniel R."/>
            <person name="Vilcinskas A."/>
        </authorList>
    </citation>
    <scope>NUCLEOTIDE SEQUENCE</scope>
    <source>
        <strain evidence="2">MP11Mi</strain>
    </source>
</reference>
<name>A0AA97CX57_9ACTN</name>
<dbReference type="InterPro" id="IPR050270">
    <property type="entry name" value="DegV_domain_contain"/>
</dbReference>
<dbReference type="InterPro" id="IPR043168">
    <property type="entry name" value="DegV_C"/>
</dbReference>
<dbReference type="InterPro" id="IPR003797">
    <property type="entry name" value="DegV"/>
</dbReference>
<dbReference type="SUPFAM" id="SSF82549">
    <property type="entry name" value="DAK1/DegV-like"/>
    <property type="match status" value="1"/>
</dbReference>
<protein>
    <submittedName>
        <fullName evidence="2">DegV domain-containing protein</fullName>
    </submittedName>
</protein>
<dbReference type="PANTHER" id="PTHR33434:SF2">
    <property type="entry name" value="FATTY ACID-BINDING PROTEIN TM_1468"/>
    <property type="match status" value="1"/>
</dbReference>
<evidence type="ECO:0000313" key="2">
    <source>
        <dbReference type="EMBL" id="WOC13532.1"/>
    </source>
</evidence>
<sequence length="282" mass="29082">MPVVVVTDSSSRLPVSLADAHTITQVPLHVTLADGTEYLEGCDDVPPDVIAASGVTTSGASLADLRRAYEEAVERSDGDGVVAVHMSRRLSGTWSAARLAADAVDGGVRVVDSRSVGVSLGLTTMAAAQAAESGASRDEVYEATVRAAATAESIMCVQSLDNLRNSGRLSLTGHLLGSALSIKPILHMSDGLLALRERHRTMTKAIAKMVDAAVELADGDPVTLGVQHCQNPDLASEVLDTMLERLDDVTSSLTVDLGPVLGAHVGPGAVGVALGFGLDPLD</sequence>